<evidence type="ECO:0000256" key="9">
    <source>
        <dbReference type="ARBA" id="ARBA00023201"/>
    </source>
</evidence>
<feature type="compositionally biased region" description="Low complexity" evidence="12">
    <location>
        <begin position="321"/>
        <end position="333"/>
    </location>
</feature>
<dbReference type="GO" id="GO:0016020">
    <property type="term" value="C:membrane"/>
    <property type="evidence" value="ECO:0007669"/>
    <property type="project" value="UniProtKB-SubCell"/>
</dbReference>
<comment type="caution">
    <text evidence="14">The sequence shown here is derived from an EMBL/GenBank/DDBJ whole genome shotgun (WGS) entry which is preliminary data.</text>
</comment>
<evidence type="ECO:0000256" key="8">
    <source>
        <dbReference type="ARBA" id="ARBA00023136"/>
    </source>
</evidence>
<dbReference type="Gene3D" id="2.60.470.10">
    <property type="entry name" value="Acid-sensing ion channels like domains"/>
    <property type="match status" value="1"/>
</dbReference>
<keyword evidence="10 11" id="KW-0407">Ion channel</keyword>
<dbReference type="AlphaFoldDB" id="A0ABD0LU76"/>
<keyword evidence="7 11" id="KW-0406">Ion transport</keyword>
<gene>
    <name evidence="14" type="ORF">BaRGS_00005460</name>
</gene>
<name>A0ABD0LU76_9CAEN</name>
<evidence type="ECO:0000256" key="11">
    <source>
        <dbReference type="RuleBase" id="RU000679"/>
    </source>
</evidence>
<keyword evidence="9 11" id="KW-0739">Sodium transport</keyword>
<protein>
    <submittedName>
        <fullName evidence="14">Uncharacterized protein</fullName>
    </submittedName>
</protein>
<feature type="compositionally biased region" description="Polar residues" evidence="12">
    <location>
        <begin position="151"/>
        <end position="163"/>
    </location>
</feature>
<feature type="transmembrane region" description="Helical" evidence="13">
    <location>
        <begin position="55"/>
        <end position="73"/>
    </location>
</feature>
<feature type="region of interest" description="Disordered" evidence="12">
    <location>
        <begin position="138"/>
        <end position="168"/>
    </location>
</feature>
<evidence type="ECO:0000256" key="13">
    <source>
        <dbReference type="SAM" id="Phobius"/>
    </source>
</evidence>
<evidence type="ECO:0000256" key="2">
    <source>
        <dbReference type="ARBA" id="ARBA00022448"/>
    </source>
</evidence>
<evidence type="ECO:0000256" key="1">
    <source>
        <dbReference type="ARBA" id="ARBA00004141"/>
    </source>
</evidence>
<evidence type="ECO:0000313" key="14">
    <source>
        <dbReference type="EMBL" id="KAK7503195.1"/>
    </source>
</evidence>
<accession>A0ABD0LU76</accession>
<sequence length="412" mass="46454">MRDTEVRPSGQDTEDGSRGRQKKSIRTRLVFFCQHTSLHGASRVVSPELHIIKRILWLLLILTATGFAAYNVAQIVIDFMGHPVSTVVTVEYKDHLPFPAVTICNLNQIRFSKFSTKKFCESEFAEIADSIWGICPQTPPPPNTANSTSSEENAANIRNTSSIGVGKTRNARDTFDDFYNKLVQEQTQSHKVAEFLDSLNKQERYETGLSLVLDTQSEEYLGTSDTLGFKIVVHEQNDMPFPGDEGVVVAPGTATYIAISLENRRVNMYAKDFEVGYTDKACLRSCYQRSVIRLCDCCDADYPCPRETSDVELEPAEGKETTTVNNNTGNNTGDYQEQRKGKANETHALLKYCNTSKPVTYTCMQRVRYEFLYGDLACGDTCLPACRENIAKVKIFYKQLNYEKIRAFPTYN</sequence>
<keyword evidence="8 13" id="KW-0472">Membrane</keyword>
<evidence type="ECO:0000313" key="15">
    <source>
        <dbReference type="Proteomes" id="UP001519460"/>
    </source>
</evidence>
<keyword evidence="15" id="KW-1185">Reference proteome</keyword>
<keyword evidence="4 11" id="KW-0812">Transmembrane</keyword>
<comment type="similarity">
    <text evidence="11">Belongs to the amiloride-sensitive sodium channel (TC 1.A.6) family.</text>
</comment>
<feature type="non-terminal residue" evidence="14">
    <location>
        <position position="412"/>
    </location>
</feature>
<evidence type="ECO:0000256" key="10">
    <source>
        <dbReference type="ARBA" id="ARBA00023303"/>
    </source>
</evidence>
<dbReference type="PRINTS" id="PR01078">
    <property type="entry name" value="AMINACHANNEL"/>
</dbReference>
<evidence type="ECO:0000256" key="3">
    <source>
        <dbReference type="ARBA" id="ARBA00022461"/>
    </source>
</evidence>
<dbReference type="Proteomes" id="UP001519460">
    <property type="component" value="Unassembled WGS sequence"/>
</dbReference>
<keyword evidence="3 11" id="KW-0894">Sodium channel</keyword>
<dbReference type="PANTHER" id="PTHR11690">
    <property type="entry name" value="AMILORIDE-SENSITIVE SODIUM CHANNEL-RELATED"/>
    <property type="match status" value="1"/>
</dbReference>
<reference evidence="14 15" key="1">
    <citation type="journal article" date="2023" name="Sci. Data">
        <title>Genome assembly of the Korean intertidal mud-creeper Batillaria attramentaria.</title>
        <authorList>
            <person name="Patra A.K."/>
            <person name="Ho P.T."/>
            <person name="Jun S."/>
            <person name="Lee S.J."/>
            <person name="Kim Y."/>
            <person name="Won Y.J."/>
        </authorList>
    </citation>
    <scope>NUCLEOTIDE SEQUENCE [LARGE SCALE GENOMIC DNA]</scope>
    <source>
        <strain evidence="14">Wonlab-2016</strain>
    </source>
</reference>
<keyword evidence="2 11" id="KW-0813">Transport</keyword>
<dbReference type="InterPro" id="IPR001873">
    <property type="entry name" value="ENaC"/>
</dbReference>
<evidence type="ECO:0000256" key="6">
    <source>
        <dbReference type="ARBA" id="ARBA00023053"/>
    </source>
</evidence>
<keyword evidence="6" id="KW-0915">Sodium</keyword>
<keyword evidence="5 13" id="KW-1133">Transmembrane helix</keyword>
<evidence type="ECO:0000256" key="12">
    <source>
        <dbReference type="SAM" id="MobiDB-lite"/>
    </source>
</evidence>
<proteinExistence type="inferred from homology"/>
<feature type="region of interest" description="Disordered" evidence="12">
    <location>
        <begin position="313"/>
        <end position="337"/>
    </location>
</feature>
<dbReference type="Pfam" id="PF00858">
    <property type="entry name" value="ASC"/>
    <property type="match status" value="1"/>
</dbReference>
<evidence type="ECO:0000256" key="5">
    <source>
        <dbReference type="ARBA" id="ARBA00022989"/>
    </source>
</evidence>
<organism evidence="14 15">
    <name type="scientific">Batillaria attramentaria</name>
    <dbReference type="NCBI Taxonomy" id="370345"/>
    <lineage>
        <taxon>Eukaryota</taxon>
        <taxon>Metazoa</taxon>
        <taxon>Spiralia</taxon>
        <taxon>Lophotrochozoa</taxon>
        <taxon>Mollusca</taxon>
        <taxon>Gastropoda</taxon>
        <taxon>Caenogastropoda</taxon>
        <taxon>Sorbeoconcha</taxon>
        <taxon>Cerithioidea</taxon>
        <taxon>Batillariidae</taxon>
        <taxon>Batillaria</taxon>
    </lineage>
</organism>
<feature type="region of interest" description="Disordered" evidence="12">
    <location>
        <begin position="1"/>
        <end position="22"/>
    </location>
</feature>
<dbReference type="EMBL" id="JACVVK020000021">
    <property type="protein sequence ID" value="KAK7503195.1"/>
    <property type="molecule type" value="Genomic_DNA"/>
</dbReference>
<evidence type="ECO:0000256" key="4">
    <source>
        <dbReference type="ARBA" id="ARBA00022692"/>
    </source>
</evidence>
<evidence type="ECO:0000256" key="7">
    <source>
        <dbReference type="ARBA" id="ARBA00023065"/>
    </source>
</evidence>
<dbReference type="PANTHER" id="PTHR11690:SF248">
    <property type="entry name" value="PICKPOCKET 17, ISOFORM A"/>
    <property type="match status" value="1"/>
</dbReference>
<dbReference type="GO" id="GO:0005272">
    <property type="term" value="F:sodium channel activity"/>
    <property type="evidence" value="ECO:0007669"/>
    <property type="project" value="UniProtKB-KW"/>
</dbReference>
<comment type="subcellular location">
    <subcellularLocation>
        <location evidence="1">Membrane</location>
        <topology evidence="1">Multi-pass membrane protein</topology>
    </subcellularLocation>
</comment>